<protein>
    <submittedName>
        <fullName evidence="2">Uncharacterized protein LOC116294936</fullName>
    </submittedName>
</protein>
<proteinExistence type="predicted"/>
<dbReference type="OrthoDB" id="7537227at2759"/>
<dbReference type="RefSeq" id="XP_031558492.1">
    <property type="nucleotide sequence ID" value="XM_031702632.1"/>
</dbReference>
<evidence type="ECO:0000313" key="2">
    <source>
        <dbReference type="RefSeq" id="XP_031558492.1"/>
    </source>
</evidence>
<dbReference type="AlphaFoldDB" id="A0A6P8I0T7"/>
<dbReference type="KEGG" id="aten:116294936"/>
<reference evidence="2" key="1">
    <citation type="submission" date="2025-08" db="UniProtKB">
        <authorList>
            <consortium name="RefSeq"/>
        </authorList>
    </citation>
    <scope>IDENTIFICATION</scope>
    <source>
        <tissue evidence="2">Tentacle</tissue>
    </source>
</reference>
<dbReference type="Gene3D" id="1.25.10.10">
    <property type="entry name" value="Leucine-rich Repeat Variant"/>
    <property type="match status" value="1"/>
</dbReference>
<dbReference type="InParanoid" id="A0A6P8I0T7"/>
<dbReference type="InterPro" id="IPR011989">
    <property type="entry name" value="ARM-like"/>
</dbReference>
<keyword evidence="1" id="KW-1185">Reference proteome</keyword>
<gene>
    <name evidence="2" type="primary">LOC116294936</name>
</gene>
<dbReference type="GeneID" id="116294936"/>
<dbReference type="SUPFAM" id="SSF48371">
    <property type="entry name" value="ARM repeat"/>
    <property type="match status" value="1"/>
</dbReference>
<evidence type="ECO:0000313" key="1">
    <source>
        <dbReference type="Proteomes" id="UP000515163"/>
    </source>
</evidence>
<organism evidence="1 2">
    <name type="scientific">Actinia tenebrosa</name>
    <name type="common">Australian red waratah sea anemone</name>
    <dbReference type="NCBI Taxonomy" id="6105"/>
    <lineage>
        <taxon>Eukaryota</taxon>
        <taxon>Metazoa</taxon>
        <taxon>Cnidaria</taxon>
        <taxon>Anthozoa</taxon>
        <taxon>Hexacorallia</taxon>
        <taxon>Actiniaria</taxon>
        <taxon>Actiniidae</taxon>
        <taxon>Actinia</taxon>
    </lineage>
</organism>
<dbReference type="InterPro" id="IPR016024">
    <property type="entry name" value="ARM-type_fold"/>
</dbReference>
<dbReference type="Proteomes" id="UP000515163">
    <property type="component" value="Unplaced"/>
</dbReference>
<name>A0A6P8I0T7_ACTTE</name>
<accession>A0A6P8I0T7</accession>
<sequence>MLVTSCEKLCRTKDNETQRLSLQTLELLAIENSEAIVKHDGLLDYLLCLPGHNEDEQLHLLASKILLYYAECEAACQKLVEFDELRSCLMDFAFGQDPLLQNIIAKIILAMIESYENKDAIASLGLEEVLIYIKNEAIDRDAWEMADQGLMILHNIRPSLVKSDSSSSLGSINSKKNL</sequence>